<feature type="compositionally biased region" description="Basic and acidic residues" evidence="5">
    <location>
        <begin position="335"/>
        <end position="348"/>
    </location>
</feature>
<dbReference type="PROSITE" id="PS50110">
    <property type="entry name" value="RESPONSE_REGULATORY"/>
    <property type="match status" value="1"/>
</dbReference>
<dbReference type="AlphaFoldDB" id="A0A9X4QML9"/>
<keyword evidence="4" id="KW-0175">Coiled coil</keyword>
<dbReference type="InterPro" id="IPR041522">
    <property type="entry name" value="CdaR_GGDEF"/>
</dbReference>
<keyword evidence="3" id="KW-0597">Phosphoprotein</keyword>
<sequence>MIHAVLADDEPMILRGLRKLIPWEALGIQIVGEAWTGRGLLELVEKERPSLVVTDISMPDGTGIDVLKEIGRLGYGAKVIFISAYQEFSYAKEALALGAVDYLIKPIEKELLLSAVTRALSLLKEESEERQTKSKLAQYEQMDRKTKLEELFDRLIEGDIRIEEAEEKLRLFGHRFTYPRFSVMLLEPEPQKTDIRWGEHERRLLLFAIGNMTEEVVAREAAIVLFRKGDRLCVVINHRQAASVKALASEVVVHAAGFLKIALSAGIGEEQSGVEGIRRAYRTAAEALNRSFFADGGAVVCWAEENWESRASVKELGEARDRVLQAVLKKRPRPAARDKRGVVGEDRAPRRRRQGKGGAGRLRNACGMGGRLGADRHRGSGRRASAAFGQAAKLRQIPAIEGVYA</sequence>
<dbReference type="PANTHER" id="PTHR42713:SF3">
    <property type="entry name" value="TRANSCRIPTIONAL REGULATORY PROTEIN HPTR"/>
    <property type="match status" value="1"/>
</dbReference>
<evidence type="ECO:0000259" key="6">
    <source>
        <dbReference type="PROSITE" id="PS50110"/>
    </source>
</evidence>
<dbReference type="InterPro" id="IPR011006">
    <property type="entry name" value="CheY-like_superfamily"/>
</dbReference>
<keyword evidence="1" id="KW-0963">Cytoplasm</keyword>
<dbReference type="RefSeq" id="WP_277565048.1">
    <property type="nucleotide sequence ID" value="NZ_JAPDHZ010000002.1"/>
</dbReference>
<dbReference type="GO" id="GO:0000160">
    <property type="term" value="P:phosphorelay signal transduction system"/>
    <property type="evidence" value="ECO:0007669"/>
    <property type="project" value="InterPro"/>
</dbReference>
<keyword evidence="8" id="KW-1185">Reference proteome</keyword>
<dbReference type="Proteomes" id="UP001153387">
    <property type="component" value="Unassembled WGS sequence"/>
</dbReference>
<dbReference type="EMBL" id="JAPDHZ010000002">
    <property type="protein sequence ID" value="MDG0791285.1"/>
    <property type="molecule type" value="Genomic_DNA"/>
</dbReference>
<comment type="caution">
    <text evidence="7">The sequence shown here is derived from an EMBL/GenBank/DDBJ whole genome shotgun (WGS) entry which is preliminary data.</text>
</comment>
<feature type="coiled-coil region" evidence="4">
    <location>
        <begin position="122"/>
        <end position="168"/>
    </location>
</feature>
<dbReference type="SMART" id="SM00448">
    <property type="entry name" value="REC"/>
    <property type="match status" value="1"/>
</dbReference>
<name>A0A9X4QML9_9BACL</name>
<protein>
    <submittedName>
        <fullName evidence="7">Response regulator</fullName>
    </submittedName>
</protein>
<evidence type="ECO:0000256" key="3">
    <source>
        <dbReference type="PROSITE-ProRule" id="PRU00169"/>
    </source>
</evidence>
<evidence type="ECO:0000313" key="8">
    <source>
        <dbReference type="Proteomes" id="UP001153387"/>
    </source>
</evidence>
<evidence type="ECO:0000256" key="4">
    <source>
        <dbReference type="SAM" id="Coils"/>
    </source>
</evidence>
<evidence type="ECO:0000313" key="7">
    <source>
        <dbReference type="EMBL" id="MDG0791285.1"/>
    </source>
</evidence>
<dbReference type="GO" id="GO:0003677">
    <property type="term" value="F:DNA binding"/>
    <property type="evidence" value="ECO:0007669"/>
    <property type="project" value="UniProtKB-KW"/>
</dbReference>
<dbReference type="InterPro" id="IPR001789">
    <property type="entry name" value="Sig_transdc_resp-reg_receiver"/>
</dbReference>
<dbReference type="CDD" id="cd17536">
    <property type="entry name" value="REC_YesN-like"/>
    <property type="match status" value="1"/>
</dbReference>
<dbReference type="InterPro" id="IPR051552">
    <property type="entry name" value="HptR"/>
</dbReference>
<dbReference type="SUPFAM" id="SSF52172">
    <property type="entry name" value="CheY-like"/>
    <property type="match status" value="1"/>
</dbReference>
<dbReference type="Pfam" id="PF00072">
    <property type="entry name" value="Response_reg"/>
    <property type="match status" value="1"/>
</dbReference>
<reference evidence="7 8" key="1">
    <citation type="submission" date="2022-10" db="EMBL/GenBank/DDBJ databases">
        <title>Comparative genomic analysis of Cohnella hashimotonis sp. nov., isolated from the International Space Station.</title>
        <authorList>
            <person name="Simpson A."/>
            <person name="Venkateswaran K."/>
        </authorList>
    </citation>
    <scope>NUCLEOTIDE SEQUENCE [LARGE SCALE GENOMIC DNA]</scope>
    <source>
        <strain evidence="7 8">DSM 18997</strain>
    </source>
</reference>
<feature type="modified residue" description="4-aspartylphosphate" evidence="3">
    <location>
        <position position="55"/>
    </location>
</feature>
<keyword evidence="2" id="KW-0238">DNA-binding</keyword>
<dbReference type="Pfam" id="PF17853">
    <property type="entry name" value="GGDEF_2"/>
    <property type="match status" value="1"/>
</dbReference>
<feature type="domain" description="Response regulatory" evidence="6">
    <location>
        <begin position="3"/>
        <end position="120"/>
    </location>
</feature>
<feature type="region of interest" description="Disordered" evidence="5">
    <location>
        <begin position="331"/>
        <end position="388"/>
    </location>
</feature>
<evidence type="ECO:0000256" key="2">
    <source>
        <dbReference type="ARBA" id="ARBA00023125"/>
    </source>
</evidence>
<evidence type="ECO:0000256" key="1">
    <source>
        <dbReference type="ARBA" id="ARBA00022490"/>
    </source>
</evidence>
<gene>
    <name evidence="7" type="ORF">OMP38_10675</name>
</gene>
<dbReference type="Gene3D" id="3.40.50.2300">
    <property type="match status" value="1"/>
</dbReference>
<accession>A0A9X4QML9</accession>
<proteinExistence type="predicted"/>
<evidence type="ECO:0000256" key="5">
    <source>
        <dbReference type="SAM" id="MobiDB-lite"/>
    </source>
</evidence>
<dbReference type="PANTHER" id="PTHR42713">
    <property type="entry name" value="HISTIDINE KINASE-RELATED"/>
    <property type="match status" value="1"/>
</dbReference>
<organism evidence="7 8">
    <name type="scientific">Cohnella ginsengisoli</name>
    <dbReference type="NCBI Taxonomy" id="425004"/>
    <lineage>
        <taxon>Bacteria</taxon>
        <taxon>Bacillati</taxon>
        <taxon>Bacillota</taxon>
        <taxon>Bacilli</taxon>
        <taxon>Bacillales</taxon>
        <taxon>Paenibacillaceae</taxon>
        <taxon>Cohnella</taxon>
    </lineage>
</organism>